<gene>
    <name evidence="2" type="ORF">SPSK_08131</name>
</gene>
<dbReference type="VEuPathDB" id="FungiDB:SPSK_08131"/>
<accession>A0A0F2MF37</accession>
<name>A0A0F2MF37_SPOSC</name>
<dbReference type="KEGG" id="ssck:SPSK_08131"/>
<evidence type="ECO:0000256" key="1">
    <source>
        <dbReference type="SAM" id="MobiDB-lite"/>
    </source>
</evidence>
<sequence>MHLARFLSFWIKTPRYKKHIVAHYGATSVTIRRRDSTEFLSLVKPSNAKRHPQADTASEAALNRQATVEPGRKSFAKPSLSDQEVEKLLKDGSSLQRGWCRLCGSKGVTMGCCAVGSLTLTAEI</sequence>
<dbReference type="AlphaFoldDB" id="A0A0F2MF37"/>
<dbReference type="RefSeq" id="XP_016590989.1">
    <property type="nucleotide sequence ID" value="XM_016734774.1"/>
</dbReference>
<evidence type="ECO:0000313" key="3">
    <source>
        <dbReference type="Proteomes" id="UP000033710"/>
    </source>
</evidence>
<comment type="caution">
    <text evidence="2">The sequence shown here is derived from an EMBL/GenBank/DDBJ whole genome shotgun (WGS) entry which is preliminary data.</text>
</comment>
<dbReference type="Proteomes" id="UP000033710">
    <property type="component" value="Unassembled WGS sequence"/>
</dbReference>
<protein>
    <submittedName>
        <fullName evidence="2">Uncharacterized protein</fullName>
    </submittedName>
</protein>
<reference evidence="2 3" key="1">
    <citation type="journal article" date="2014" name="BMC Genomics">
        <title>Comparative genomics of the major fungal agents of human and animal Sporotrichosis: Sporothrix schenckii and Sporothrix brasiliensis.</title>
        <authorList>
            <person name="Teixeira M.M."/>
            <person name="de Almeida L.G."/>
            <person name="Kubitschek-Barreira P."/>
            <person name="Alves F.L."/>
            <person name="Kioshima E.S."/>
            <person name="Abadio A.K."/>
            <person name="Fernandes L."/>
            <person name="Derengowski L.S."/>
            <person name="Ferreira K.S."/>
            <person name="Souza R.C."/>
            <person name="Ruiz J.C."/>
            <person name="de Andrade N.C."/>
            <person name="Paes H.C."/>
            <person name="Nicola A.M."/>
            <person name="Albuquerque P."/>
            <person name="Gerber A.L."/>
            <person name="Martins V.P."/>
            <person name="Peconick L.D."/>
            <person name="Neto A.V."/>
            <person name="Chaucanez C.B."/>
            <person name="Silva P.A."/>
            <person name="Cunha O.L."/>
            <person name="de Oliveira F.F."/>
            <person name="dos Santos T.C."/>
            <person name="Barros A.L."/>
            <person name="Soares M.A."/>
            <person name="de Oliveira L.M."/>
            <person name="Marini M.M."/>
            <person name="Villalobos-Duno H."/>
            <person name="Cunha M.M."/>
            <person name="de Hoog S."/>
            <person name="da Silveira J.F."/>
            <person name="Henrissat B."/>
            <person name="Nino-Vega G.A."/>
            <person name="Cisalpino P.S."/>
            <person name="Mora-Montes H.M."/>
            <person name="Almeida S.R."/>
            <person name="Stajich J.E."/>
            <person name="Lopes-Bezerra L.M."/>
            <person name="Vasconcelos A.T."/>
            <person name="Felipe M.S."/>
        </authorList>
    </citation>
    <scope>NUCLEOTIDE SEQUENCE [LARGE SCALE GENOMIC DNA]</scope>
    <source>
        <strain evidence="2 3">1099-18</strain>
    </source>
</reference>
<reference evidence="2 3" key="2">
    <citation type="journal article" date="2015" name="Eukaryot. Cell">
        <title>Asexual propagation of a virulent clone complex in a human and feline outbreak of sporotrichosis.</title>
        <authorList>
            <person name="Teixeira Mde M."/>
            <person name="Rodrigues A.M."/>
            <person name="Tsui C.K."/>
            <person name="de Almeida L.G."/>
            <person name="Van Diepeningen A.D."/>
            <person name="van den Ende B.G."/>
            <person name="Fernandes G.F."/>
            <person name="Kano R."/>
            <person name="Hamelin R.C."/>
            <person name="Lopes-Bezerra L.M."/>
            <person name="Vasconcelos A.T."/>
            <person name="de Hoog S."/>
            <person name="de Camargo Z.P."/>
            <person name="Felipe M.S."/>
        </authorList>
    </citation>
    <scope>NUCLEOTIDE SEQUENCE [LARGE SCALE GENOMIC DNA]</scope>
    <source>
        <strain evidence="2 3">1099-18</strain>
    </source>
</reference>
<dbReference type="EMBL" id="AXCR01000004">
    <property type="protein sequence ID" value="KJR88313.1"/>
    <property type="molecule type" value="Genomic_DNA"/>
</dbReference>
<proteinExistence type="predicted"/>
<evidence type="ECO:0000313" key="2">
    <source>
        <dbReference type="EMBL" id="KJR88313.1"/>
    </source>
</evidence>
<feature type="region of interest" description="Disordered" evidence="1">
    <location>
        <begin position="47"/>
        <end position="79"/>
    </location>
</feature>
<dbReference type="GeneID" id="27670051"/>
<organism evidence="2 3">
    <name type="scientific">Sporothrix schenckii 1099-18</name>
    <dbReference type="NCBI Taxonomy" id="1397361"/>
    <lineage>
        <taxon>Eukaryota</taxon>
        <taxon>Fungi</taxon>
        <taxon>Dikarya</taxon>
        <taxon>Ascomycota</taxon>
        <taxon>Pezizomycotina</taxon>
        <taxon>Sordariomycetes</taxon>
        <taxon>Sordariomycetidae</taxon>
        <taxon>Ophiostomatales</taxon>
        <taxon>Ophiostomataceae</taxon>
        <taxon>Sporothrix</taxon>
    </lineage>
</organism>